<evidence type="ECO:0000256" key="6">
    <source>
        <dbReference type="ARBA" id="ARBA00022512"/>
    </source>
</evidence>
<keyword evidence="16" id="KW-0067">ATP-binding</keyword>
<dbReference type="CDD" id="cd14066">
    <property type="entry name" value="STKc_IRAK"/>
    <property type="match status" value="1"/>
</dbReference>
<keyword evidence="8" id="KW-0597">Phosphoprotein</keyword>
<dbReference type="InterPro" id="IPR001611">
    <property type="entry name" value="Leu-rich_rpt"/>
</dbReference>
<dbReference type="PROSITE" id="PS51450">
    <property type="entry name" value="LRR"/>
    <property type="match status" value="2"/>
</dbReference>
<evidence type="ECO:0000256" key="14">
    <source>
        <dbReference type="ARBA" id="ARBA00022741"/>
    </source>
</evidence>
<dbReference type="Gene3D" id="3.30.200.20">
    <property type="entry name" value="Phosphorylase Kinase, domain 1"/>
    <property type="match status" value="1"/>
</dbReference>
<evidence type="ECO:0000256" key="18">
    <source>
        <dbReference type="ARBA" id="ARBA00023136"/>
    </source>
</evidence>
<dbReference type="InterPro" id="IPR013210">
    <property type="entry name" value="LRR_N_plant-typ"/>
</dbReference>
<dbReference type="FunFam" id="3.80.10.10:FF:000177">
    <property type="entry name" value="Leucine-rich repeat receptor-like serine/threonine-protein kinase At1g17230"/>
    <property type="match status" value="1"/>
</dbReference>
<keyword evidence="17 24" id="KW-1133">Transmembrane helix</keyword>
<keyword evidence="11 24" id="KW-0812">Transmembrane</keyword>
<evidence type="ECO:0000256" key="23">
    <source>
        <dbReference type="ARBA" id="ARBA00048679"/>
    </source>
</evidence>
<dbReference type="InterPro" id="IPR051716">
    <property type="entry name" value="Plant_RL_S/T_kinase"/>
</dbReference>
<evidence type="ECO:0000256" key="3">
    <source>
        <dbReference type="ARBA" id="ARBA00004479"/>
    </source>
</evidence>
<comment type="similarity">
    <text evidence="21">Belongs to the polygalacturonase-inhibiting protein family.</text>
</comment>
<evidence type="ECO:0000256" key="19">
    <source>
        <dbReference type="ARBA" id="ARBA00023170"/>
    </source>
</evidence>
<keyword evidence="6" id="KW-0134">Cell wall</keyword>
<dbReference type="SMART" id="SM00365">
    <property type="entry name" value="LRR_SD22"/>
    <property type="match status" value="4"/>
</dbReference>
<evidence type="ECO:0000259" key="25">
    <source>
        <dbReference type="PROSITE" id="PS50011"/>
    </source>
</evidence>
<dbReference type="SUPFAM" id="SSF52047">
    <property type="entry name" value="RNI-like"/>
    <property type="match status" value="1"/>
</dbReference>
<comment type="catalytic activity">
    <reaction evidence="23">
        <text>L-seryl-[protein] + ATP = O-phospho-L-seryl-[protein] + ADP + H(+)</text>
        <dbReference type="Rhea" id="RHEA:17989"/>
        <dbReference type="Rhea" id="RHEA-COMP:9863"/>
        <dbReference type="Rhea" id="RHEA-COMP:11604"/>
        <dbReference type="ChEBI" id="CHEBI:15378"/>
        <dbReference type="ChEBI" id="CHEBI:29999"/>
        <dbReference type="ChEBI" id="CHEBI:30616"/>
        <dbReference type="ChEBI" id="CHEBI:83421"/>
        <dbReference type="ChEBI" id="CHEBI:456216"/>
        <dbReference type="EC" id="2.7.11.1"/>
    </reaction>
</comment>
<sequence length="1049" mass="115906">MSKLQIRECGGICLRVGKINLASTKFKHCFYKSDFNRGDLKSSYLTLKKSSEQEVSSHLNQISGSLDIAETETLFSSPNIAFASATSSEAEALLKWKASFQNETKNNLTSWAYYPKVNTNPCNVWTGVSCNTAASVNRVNLTNSGIQGTLYEFPFLSLPNLEYVDLSLNQLFGAIPSQISSLSKLIYLDLSHNQLSGKIPPEIGLLSSLQVLHLNENQLNGSIPQEISQLKFLNELCLQKNNLTGPIPPDFGKLKDLTMMYLFKNQLSGSIPSEIGNLKSLVQLGIYKNNLSGSIPTSLGNLTNLTLLYVYENKLSGVIPKEIGNLKSLVDLQLSENHLNGSIPSSLGDLSNLEILFLRNNQLSGSIPQEMENLKKLAVLQLEANNFSGYLPQNICGGGYLENFTAQNNHLIGSIPNSLKTCKSLVRVRLEGNQLTGNISEDFGDYPNLQFIDLSHNNLHGEISQLWGQCPQLATLRIAGNNLTGSIPPEISRATQIHELDLSSNSLVGVIPKNFGRLTSLVNLMLNGNQLWGPIPSEFGSLIDIEYLDLSTNKFNESIPGIFGDLLKLHYLNLSNNKFSQEIPFQLGKLVHMSQLDLSRNSFEGKIPSEMSGLQSLETLNLSHNNLTGLIPTSFDEMHGLNDIDISYNQLQGPIPNNKAFQNARMEGNNGLCGNVGGLKPCNHSVEHKHTLKKAFLIIFPILGTLLPSFLAFVLIGRRRSRRKEQEIGQSNMHESFFSISNFDGRKLYGEIMEATNGFDVVHCIGKGGQGSVYKAKLPSGRIVAVKKFHQTLDGEEASRKEFLNEIRALTQIRHRNIVKFLGFCSSAHHSFLVYEYLETGSLAAILSNENEAKQLDWSTRVRIVKGVAHALCYMHHDCSPPIVHRDITSSNILLHCDYEPCVSDFGTAKLLNPDSSNWTALAGTYGYVAPELAYTMKVTEKCDVYSFGVLALEVILGKQLGDFVSSFSFPSTTHANILLKDVLDQRLPPPTPQVLDELVTIARLSIACRHSHPQSRPTMHMVCQVLSFQTASSCRGPDDTTLEQLIKI</sequence>
<proteinExistence type="inferred from homology"/>
<evidence type="ECO:0000256" key="15">
    <source>
        <dbReference type="ARBA" id="ARBA00022777"/>
    </source>
</evidence>
<evidence type="ECO:0000256" key="11">
    <source>
        <dbReference type="ARBA" id="ARBA00022692"/>
    </source>
</evidence>
<evidence type="ECO:0000256" key="1">
    <source>
        <dbReference type="ARBA" id="ARBA00004191"/>
    </source>
</evidence>
<evidence type="ECO:0000256" key="2">
    <source>
        <dbReference type="ARBA" id="ARBA00004236"/>
    </source>
</evidence>
<reference evidence="26" key="1">
    <citation type="journal article" date="2019" name="Science">
        <title>Mutation of a bHLH transcription factor allowed almond domestication.</title>
        <authorList>
            <person name="Sanchez-Perez R."/>
            <person name="Pavan S."/>
            <person name="Mazzeo R."/>
            <person name="Moldovan C."/>
            <person name="Aiese Cigliano R."/>
            <person name="Del Cueto J."/>
            <person name="Ricciardi F."/>
            <person name="Lotti C."/>
            <person name="Ricciardi L."/>
            <person name="Dicenta F."/>
            <person name="Lopez-Marques R.L."/>
            <person name="Lindberg Moller B."/>
        </authorList>
    </citation>
    <scope>NUCLEOTIDE SEQUENCE</scope>
</reference>
<protein>
    <recommendedName>
        <fullName evidence="4">non-specific serine/threonine protein kinase</fullName>
        <ecNumber evidence="4">2.7.11.1</ecNumber>
    </recommendedName>
</protein>
<evidence type="ECO:0000256" key="20">
    <source>
        <dbReference type="ARBA" id="ARBA00023180"/>
    </source>
</evidence>
<dbReference type="InterPro" id="IPR003591">
    <property type="entry name" value="Leu-rich_rpt_typical-subtyp"/>
</dbReference>
<dbReference type="SUPFAM" id="SSF52058">
    <property type="entry name" value="L domain-like"/>
    <property type="match status" value="1"/>
</dbReference>
<keyword evidence="9" id="KW-0433">Leucine-rich repeat</keyword>
<keyword evidence="18 24" id="KW-0472">Membrane</keyword>
<dbReference type="GO" id="GO:0005524">
    <property type="term" value="F:ATP binding"/>
    <property type="evidence" value="ECO:0007669"/>
    <property type="project" value="UniProtKB-KW"/>
</dbReference>
<dbReference type="FunFam" id="1.10.510.10:FF:000445">
    <property type="entry name" value="MDIS1-interacting receptor like kinase 2"/>
    <property type="match status" value="1"/>
</dbReference>
<dbReference type="Gene3D" id="1.10.510.10">
    <property type="entry name" value="Transferase(Phosphotransferase) domain 1"/>
    <property type="match status" value="1"/>
</dbReference>
<name>A0A4Y1RC15_PRUDU</name>
<keyword evidence="10" id="KW-0808">Transferase</keyword>
<dbReference type="GO" id="GO:0004674">
    <property type="term" value="F:protein serine/threonine kinase activity"/>
    <property type="evidence" value="ECO:0007669"/>
    <property type="project" value="UniProtKB-KW"/>
</dbReference>
<dbReference type="InterPro" id="IPR000719">
    <property type="entry name" value="Prot_kinase_dom"/>
</dbReference>
<gene>
    <name evidence="26" type="ORF">Prudu_011678</name>
</gene>
<evidence type="ECO:0000256" key="22">
    <source>
        <dbReference type="ARBA" id="ARBA00047899"/>
    </source>
</evidence>
<dbReference type="Pfam" id="PF13855">
    <property type="entry name" value="LRR_8"/>
    <property type="match status" value="2"/>
</dbReference>
<keyword evidence="14" id="KW-0547">Nucleotide-binding</keyword>
<dbReference type="PROSITE" id="PS50011">
    <property type="entry name" value="PROTEIN_KINASE_DOM"/>
    <property type="match status" value="1"/>
</dbReference>
<evidence type="ECO:0000256" key="9">
    <source>
        <dbReference type="ARBA" id="ARBA00022614"/>
    </source>
</evidence>
<evidence type="ECO:0000256" key="4">
    <source>
        <dbReference type="ARBA" id="ARBA00012513"/>
    </source>
</evidence>
<dbReference type="EC" id="2.7.11.1" evidence="4"/>
<dbReference type="PANTHER" id="PTHR48053">
    <property type="entry name" value="LEUCINE RICH REPEAT FAMILY PROTEIN, EXPRESSED"/>
    <property type="match status" value="1"/>
</dbReference>
<dbReference type="PRINTS" id="PR00019">
    <property type="entry name" value="LEURICHRPT"/>
</dbReference>
<feature type="transmembrane region" description="Helical" evidence="24">
    <location>
        <begin position="695"/>
        <end position="716"/>
    </location>
</feature>
<evidence type="ECO:0000256" key="17">
    <source>
        <dbReference type="ARBA" id="ARBA00022989"/>
    </source>
</evidence>
<dbReference type="Pfam" id="PF00560">
    <property type="entry name" value="LRR_1"/>
    <property type="match status" value="5"/>
</dbReference>
<dbReference type="FunFam" id="3.80.10.10:FF:000299">
    <property type="entry name" value="Piriformospora indica-insensitive protein 2"/>
    <property type="match status" value="1"/>
</dbReference>
<dbReference type="PROSITE" id="PS00109">
    <property type="entry name" value="PROTEIN_KINASE_TYR"/>
    <property type="match status" value="1"/>
</dbReference>
<dbReference type="EMBL" id="AP019300">
    <property type="protein sequence ID" value="BBH01418.1"/>
    <property type="molecule type" value="Genomic_DNA"/>
</dbReference>
<dbReference type="InterPro" id="IPR055414">
    <property type="entry name" value="LRR_R13L4/SHOC2-like"/>
</dbReference>
<dbReference type="InterPro" id="IPR032675">
    <property type="entry name" value="LRR_dom_sf"/>
</dbReference>
<dbReference type="SUPFAM" id="SSF56112">
    <property type="entry name" value="Protein kinase-like (PK-like)"/>
    <property type="match status" value="1"/>
</dbReference>
<keyword evidence="20" id="KW-0325">Glycoprotein</keyword>
<comment type="subcellular location">
    <subcellularLocation>
        <location evidence="2">Cell membrane</location>
    </subcellularLocation>
    <subcellularLocation>
        <location evidence="3">Membrane</location>
        <topology evidence="3">Single-pass type I membrane protein</topology>
    </subcellularLocation>
    <subcellularLocation>
        <location evidence="1">Secreted</location>
        <location evidence="1">Cell wall</location>
    </subcellularLocation>
</comment>
<evidence type="ECO:0000256" key="16">
    <source>
        <dbReference type="ARBA" id="ARBA00022840"/>
    </source>
</evidence>
<dbReference type="Pfam" id="PF00069">
    <property type="entry name" value="Pkinase"/>
    <property type="match status" value="1"/>
</dbReference>
<evidence type="ECO:0000256" key="10">
    <source>
        <dbReference type="ARBA" id="ARBA00022679"/>
    </source>
</evidence>
<accession>A0A4Y1RC15</accession>
<keyword evidence="6" id="KW-0964">Secreted</keyword>
<dbReference type="FunFam" id="3.30.200.20:FF:000309">
    <property type="entry name" value="Leucine-rich repeat receptor protein kinase MSP1"/>
    <property type="match status" value="1"/>
</dbReference>
<dbReference type="GO" id="GO:0005886">
    <property type="term" value="C:plasma membrane"/>
    <property type="evidence" value="ECO:0007669"/>
    <property type="project" value="UniProtKB-SubCell"/>
</dbReference>
<organism evidence="26">
    <name type="scientific">Prunus dulcis</name>
    <name type="common">Almond</name>
    <name type="synonym">Amygdalus dulcis</name>
    <dbReference type="NCBI Taxonomy" id="3755"/>
    <lineage>
        <taxon>Eukaryota</taxon>
        <taxon>Viridiplantae</taxon>
        <taxon>Streptophyta</taxon>
        <taxon>Embryophyta</taxon>
        <taxon>Tracheophyta</taxon>
        <taxon>Spermatophyta</taxon>
        <taxon>Magnoliopsida</taxon>
        <taxon>eudicotyledons</taxon>
        <taxon>Gunneridae</taxon>
        <taxon>Pentapetalae</taxon>
        <taxon>rosids</taxon>
        <taxon>fabids</taxon>
        <taxon>Rosales</taxon>
        <taxon>Rosaceae</taxon>
        <taxon>Amygdaloideae</taxon>
        <taxon>Amygdaleae</taxon>
        <taxon>Prunus</taxon>
    </lineage>
</organism>
<dbReference type="InterPro" id="IPR008266">
    <property type="entry name" value="Tyr_kinase_AS"/>
</dbReference>
<evidence type="ECO:0000256" key="12">
    <source>
        <dbReference type="ARBA" id="ARBA00022729"/>
    </source>
</evidence>
<dbReference type="AlphaFoldDB" id="A0A4Y1RC15"/>
<feature type="domain" description="Protein kinase" evidence="25">
    <location>
        <begin position="759"/>
        <end position="1030"/>
    </location>
</feature>
<keyword evidence="7" id="KW-0723">Serine/threonine-protein kinase</keyword>
<dbReference type="Pfam" id="PF08263">
    <property type="entry name" value="LRRNT_2"/>
    <property type="match status" value="1"/>
</dbReference>
<keyword evidence="5" id="KW-1003">Cell membrane</keyword>
<dbReference type="FunFam" id="3.80.10.10:FF:000400">
    <property type="entry name" value="Nuclear pore complex protein NUP107"/>
    <property type="match status" value="1"/>
</dbReference>
<evidence type="ECO:0000256" key="21">
    <source>
        <dbReference type="ARBA" id="ARBA00038043"/>
    </source>
</evidence>
<evidence type="ECO:0000256" key="13">
    <source>
        <dbReference type="ARBA" id="ARBA00022737"/>
    </source>
</evidence>
<evidence type="ECO:0000256" key="7">
    <source>
        <dbReference type="ARBA" id="ARBA00022527"/>
    </source>
</evidence>
<dbReference type="SMART" id="SM00369">
    <property type="entry name" value="LRR_TYP"/>
    <property type="match status" value="10"/>
</dbReference>
<keyword evidence="15 26" id="KW-0418">Kinase</keyword>
<dbReference type="PANTHER" id="PTHR48053:SF139">
    <property type="entry name" value="LRR RECEPTOR-LIKE KINASE FAMILY PROTEIN"/>
    <property type="match status" value="1"/>
</dbReference>
<evidence type="ECO:0000313" key="26">
    <source>
        <dbReference type="EMBL" id="BBH01418.1"/>
    </source>
</evidence>
<dbReference type="InterPro" id="IPR011009">
    <property type="entry name" value="Kinase-like_dom_sf"/>
</dbReference>
<dbReference type="Pfam" id="PF23598">
    <property type="entry name" value="LRR_14"/>
    <property type="match status" value="1"/>
</dbReference>
<keyword evidence="19 26" id="KW-0675">Receptor</keyword>
<evidence type="ECO:0000256" key="8">
    <source>
        <dbReference type="ARBA" id="ARBA00022553"/>
    </source>
</evidence>
<comment type="catalytic activity">
    <reaction evidence="22">
        <text>L-threonyl-[protein] + ATP = O-phospho-L-threonyl-[protein] + ADP + H(+)</text>
        <dbReference type="Rhea" id="RHEA:46608"/>
        <dbReference type="Rhea" id="RHEA-COMP:11060"/>
        <dbReference type="Rhea" id="RHEA-COMP:11605"/>
        <dbReference type="ChEBI" id="CHEBI:15378"/>
        <dbReference type="ChEBI" id="CHEBI:30013"/>
        <dbReference type="ChEBI" id="CHEBI:30616"/>
        <dbReference type="ChEBI" id="CHEBI:61977"/>
        <dbReference type="ChEBI" id="CHEBI:456216"/>
        <dbReference type="EC" id="2.7.11.1"/>
    </reaction>
</comment>
<dbReference type="Gene3D" id="3.80.10.10">
    <property type="entry name" value="Ribonuclease Inhibitor"/>
    <property type="match status" value="3"/>
</dbReference>
<evidence type="ECO:0000256" key="5">
    <source>
        <dbReference type="ARBA" id="ARBA00022475"/>
    </source>
</evidence>
<evidence type="ECO:0000256" key="24">
    <source>
        <dbReference type="SAM" id="Phobius"/>
    </source>
</evidence>
<keyword evidence="13" id="KW-0677">Repeat</keyword>
<keyword evidence="12" id="KW-0732">Signal</keyword>